<evidence type="ECO:0000256" key="1">
    <source>
        <dbReference type="SAM" id="Phobius"/>
    </source>
</evidence>
<sequence length="105" mass="11308">MVAANIPHAPAASTTLIVSLGLMVQWQQLIAVMAAVVILTVQCYLINRISGIVYPLWRARPEQQGDGLVVAALQTNSSAPKGDAYTEIADRITTRQKLPRPGSKI</sequence>
<keyword evidence="1" id="KW-1133">Transmembrane helix</keyword>
<feature type="transmembrane region" description="Helical" evidence="1">
    <location>
        <begin position="26"/>
        <end position="46"/>
    </location>
</feature>
<name>X0X2Q9_9ZZZZ</name>
<accession>X0X2Q9</accession>
<evidence type="ECO:0008006" key="3">
    <source>
        <dbReference type="Google" id="ProtNLM"/>
    </source>
</evidence>
<evidence type="ECO:0000313" key="2">
    <source>
        <dbReference type="EMBL" id="GAG37464.1"/>
    </source>
</evidence>
<keyword evidence="1" id="KW-0812">Transmembrane</keyword>
<gene>
    <name evidence="2" type="ORF">S01H1_74510</name>
</gene>
<dbReference type="AlphaFoldDB" id="X0X2Q9"/>
<comment type="caution">
    <text evidence="2">The sequence shown here is derived from an EMBL/GenBank/DDBJ whole genome shotgun (WGS) entry which is preliminary data.</text>
</comment>
<organism evidence="2">
    <name type="scientific">marine sediment metagenome</name>
    <dbReference type="NCBI Taxonomy" id="412755"/>
    <lineage>
        <taxon>unclassified sequences</taxon>
        <taxon>metagenomes</taxon>
        <taxon>ecological metagenomes</taxon>
    </lineage>
</organism>
<dbReference type="EMBL" id="BARS01049854">
    <property type="protein sequence ID" value="GAG37464.1"/>
    <property type="molecule type" value="Genomic_DNA"/>
</dbReference>
<reference evidence="2" key="1">
    <citation type="journal article" date="2014" name="Front. Microbiol.">
        <title>High frequency of phylogenetically diverse reductive dehalogenase-homologous genes in deep subseafloor sedimentary metagenomes.</title>
        <authorList>
            <person name="Kawai M."/>
            <person name="Futagami T."/>
            <person name="Toyoda A."/>
            <person name="Takaki Y."/>
            <person name="Nishi S."/>
            <person name="Hori S."/>
            <person name="Arai W."/>
            <person name="Tsubouchi T."/>
            <person name="Morono Y."/>
            <person name="Uchiyama I."/>
            <person name="Ito T."/>
            <person name="Fujiyama A."/>
            <person name="Inagaki F."/>
            <person name="Takami H."/>
        </authorList>
    </citation>
    <scope>NUCLEOTIDE SEQUENCE</scope>
    <source>
        <strain evidence="2">Expedition CK06-06</strain>
    </source>
</reference>
<proteinExistence type="predicted"/>
<keyword evidence="1" id="KW-0472">Membrane</keyword>
<protein>
    <recommendedName>
        <fullName evidence="3">HPP family protein</fullName>
    </recommendedName>
</protein>